<keyword evidence="1" id="KW-1185">Reference proteome</keyword>
<proteinExistence type="predicted"/>
<organism evidence="1 2">
    <name type="scientific">Acrobeloides nanus</name>
    <dbReference type="NCBI Taxonomy" id="290746"/>
    <lineage>
        <taxon>Eukaryota</taxon>
        <taxon>Metazoa</taxon>
        <taxon>Ecdysozoa</taxon>
        <taxon>Nematoda</taxon>
        <taxon>Chromadorea</taxon>
        <taxon>Rhabditida</taxon>
        <taxon>Tylenchina</taxon>
        <taxon>Cephalobomorpha</taxon>
        <taxon>Cephaloboidea</taxon>
        <taxon>Cephalobidae</taxon>
        <taxon>Acrobeloides</taxon>
    </lineage>
</organism>
<sequence length="83" mass="9395">MNTMTKNGMIIVLVFSFIIPFLSSRFCVLFLSVPLLCMLPDPPHNYCVGPQSKFCLGYFHSAYEIHALRYSALNSCELLVYPA</sequence>
<evidence type="ECO:0000313" key="2">
    <source>
        <dbReference type="WBParaSite" id="ACRNAN_Path_580.g2181.t1"/>
    </source>
</evidence>
<evidence type="ECO:0000313" key="1">
    <source>
        <dbReference type="Proteomes" id="UP000887540"/>
    </source>
</evidence>
<name>A0A914C8H4_9BILA</name>
<protein>
    <submittedName>
        <fullName evidence="2">Secreted protein</fullName>
    </submittedName>
</protein>
<dbReference type="WBParaSite" id="ACRNAN_Path_580.g2181.t1">
    <property type="protein sequence ID" value="ACRNAN_Path_580.g2181.t1"/>
    <property type="gene ID" value="ACRNAN_Path_580.g2181"/>
</dbReference>
<reference evidence="2" key="1">
    <citation type="submission" date="2022-11" db="UniProtKB">
        <authorList>
            <consortium name="WormBaseParasite"/>
        </authorList>
    </citation>
    <scope>IDENTIFICATION</scope>
</reference>
<dbReference type="AlphaFoldDB" id="A0A914C8H4"/>
<accession>A0A914C8H4</accession>
<dbReference type="Proteomes" id="UP000887540">
    <property type="component" value="Unplaced"/>
</dbReference>